<dbReference type="SMART" id="SM00899">
    <property type="entry name" value="FeoA"/>
    <property type="match status" value="1"/>
</dbReference>
<dbReference type="InterPro" id="IPR008988">
    <property type="entry name" value="Transcriptional_repressor_C"/>
</dbReference>
<dbReference type="Pfam" id="PF04023">
    <property type="entry name" value="FeoA"/>
    <property type="match status" value="1"/>
</dbReference>
<evidence type="ECO:0000256" key="1">
    <source>
        <dbReference type="ARBA" id="ARBA00023004"/>
    </source>
</evidence>
<organism evidence="3 4">
    <name type="scientific">Heyndrickxia acidicola</name>
    <dbReference type="NCBI Taxonomy" id="209389"/>
    <lineage>
        <taxon>Bacteria</taxon>
        <taxon>Bacillati</taxon>
        <taxon>Bacillota</taxon>
        <taxon>Bacilli</taxon>
        <taxon>Bacillales</taxon>
        <taxon>Bacillaceae</taxon>
        <taxon>Heyndrickxia</taxon>
    </lineage>
</organism>
<keyword evidence="1" id="KW-0408">Iron</keyword>
<dbReference type="EMBL" id="JARMAB010000030">
    <property type="protein sequence ID" value="MED1205252.1"/>
    <property type="molecule type" value="Genomic_DNA"/>
</dbReference>
<evidence type="ECO:0000313" key="4">
    <source>
        <dbReference type="Proteomes" id="UP001341444"/>
    </source>
</evidence>
<protein>
    <submittedName>
        <fullName evidence="3">FeoA family protein</fullName>
    </submittedName>
</protein>
<dbReference type="Gene3D" id="2.30.30.90">
    <property type="match status" value="1"/>
</dbReference>
<proteinExistence type="predicted"/>
<dbReference type="InterPro" id="IPR007167">
    <property type="entry name" value="Fe-transptr_FeoA-like"/>
</dbReference>
<reference evidence="3 4" key="1">
    <citation type="submission" date="2023-03" db="EMBL/GenBank/DDBJ databases">
        <title>Bacillus Genome Sequencing.</title>
        <authorList>
            <person name="Dunlap C."/>
        </authorList>
    </citation>
    <scope>NUCLEOTIDE SEQUENCE [LARGE SCALE GENOMIC DNA]</scope>
    <source>
        <strain evidence="3 4">B-23453</strain>
    </source>
</reference>
<dbReference type="SUPFAM" id="SSF50037">
    <property type="entry name" value="C-terminal domain of transcriptional repressors"/>
    <property type="match status" value="1"/>
</dbReference>
<dbReference type="PANTHER" id="PTHR42954">
    <property type="entry name" value="FE(2+) TRANSPORT PROTEIN A"/>
    <property type="match status" value="1"/>
</dbReference>
<comment type="caution">
    <text evidence="3">The sequence shown here is derived from an EMBL/GenBank/DDBJ whole genome shotgun (WGS) entry which is preliminary data.</text>
</comment>
<sequence length="77" mass="8558">MATLLELTEGKTACIADLSHLNDSLKQRLLHFGVCEGCPIQLKNRMPFGGPCMVECQGQLIGIRQKDAKMIRIESEQ</sequence>
<evidence type="ECO:0000259" key="2">
    <source>
        <dbReference type="SMART" id="SM00899"/>
    </source>
</evidence>
<dbReference type="RefSeq" id="WP_066262451.1">
    <property type="nucleotide sequence ID" value="NZ_JARMAB010000030.1"/>
</dbReference>
<dbReference type="PANTHER" id="PTHR42954:SF1">
    <property type="entry name" value="FERROUS IRON TRANSPORTER FEOA DOMAIN-CONTAINING PROTEIN"/>
    <property type="match status" value="1"/>
</dbReference>
<feature type="domain" description="Ferrous iron transporter FeoA-like" evidence="2">
    <location>
        <begin position="2"/>
        <end position="75"/>
    </location>
</feature>
<accession>A0ABU6MLI2</accession>
<keyword evidence="4" id="KW-1185">Reference proteome</keyword>
<name>A0ABU6MLI2_9BACI</name>
<dbReference type="InterPro" id="IPR038157">
    <property type="entry name" value="FeoA_core_dom"/>
</dbReference>
<gene>
    <name evidence="3" type="ORF">P4T90_19570</name>
</gene>
<dbReference type="InterPro" id="IPR052713">
    <property type="entry name" value="FeoA"/>
</dbReference>
<dbReference type="Proteomes" id="UP001341444">
    <property type="component" value="Unassembled WGS sequence"/>
</dbReference>
<evidence type="ECO:0000313" key="3">
    <source>
        <dbReference type="EMBL" id="MED1205252.1"/>
    </source>
</evidence>